<reference evidence="2 3" key="1">
    <citation type="submission" date="2022-04" db="EMBL/GenBank/DDBJ databases">
        <title>Genome diversity in the genus Frankia.</title>
        <authorList>
            <person name="Carlos-Shanley C."/>
            <person name="Hahn D."/>
        </authorList>
    </citation>
    <scope>NUCLEOTIDE SEQUENCE [LARGE SCALE GENOMIC DNA]</scope>
    <source>
        <strain evidence="2 3">Ag45/Mut15</strain>
    </source>
</reference>
<protein>
    <submittedName>
        <fullName evidence="2">Uncharacterized protein</fullName>
    </submittedName>
</protein>
<name>A0ABT0JWV2_9ACTN</name>
<sequence length="114" mass="11686">MVTHSDDPRPSTAESTPLADLGTGPVGDPDASPGGEGDLAGAGRGRRGGRRRLGWRRHRVAPAPEAPVTVMVDGTAVITVAAADFVCCSYQGCGTLRPLAEAVEHRPCPGCGRV</sequence>
<accession>A0ABT0JWV2</accession>
<feature type="compositionally biased region" description="Gly residues" evidence="1">
    <location>
        <begin position="34"/>
        <end position="43"/>
    </location>
</feature>
<evidence type="ECO:0000256" key="1">
    <source>
        <dbReference type="SAM" id="MobiDB-lite"/>
    </source>
</evidence>
<comment type="caution">
    <text evidence="2">The sequence shown here is derived from an EMBL/GenBank/DDBJ whole genome shotgun (WGS) entry which is preliminary data.</text>
</comment>
<evidence type="ECO:0000313" key="3">
    <source>
        <dbReference type="Proteomes" id="UP001201873"/>
    </source>
</evidence>
<proteinExistence type="predicted"/>
<evidence type="ECO:0000313" key="2">
    <source>
        <dbReference type="EMBL" id="MCK9875799.1"/>
    </source>
</evidence>
<keyword evidence="3" id="KW-1185">Reference proteome</keyword>
<organism evidence="2 3">
    <name type="scientific">Frankia umida</name>
    <dbReference type="NCBI Taxonomy" id="573489"/>
    <lineage>
        <taxon>Bacteria</taxon>
        <taxon>Bacillati</taxon>
        <taxon>Actinomycetota</taxon>
        <taxon>Actinomycetes</taxon>
        <taxon>Frankiales</taxon>
        <taxon>Frankiaceae</taxon>
        <taxon>Frankia</taxon>
    </lineage>
</organism>
<dbReference type="Proteomes" id="UP001201873">
    <property type="component" value="Unassembled WGS sequence"/>
</dbReference>
<gene>
    <name evidence="2" type="ORF">MXD59_08430</name>
</gene>
<dbReference type="EMBL" id="JALKFT010000006">
    <property type="protein sequence ID" value="MCK9875799.1"/>
    <property type="molecule type" value="Genomic_DNA"/>
</dbReference>
<dbReference type="RefSeq" id="WP_248824191.1">
    <property type="nucleotide sequence ID" value="NZ_JALKFT010000006.1"/>
</dbReference>
<feature type="compositionally biased region" description="Basic residues" evidence="1">
    <location>
        <begin position="44"/>
        <end position="58"/>
    </location>
</feature>
<feature type="region of interest" description="Disordered" evidence="1">
    <location>
        <begin position="1"/>
        <end position="58"/>
    </location>
</feature>